<dbReference type="EMBL" id="CM029040">
    <property type="protein sequence ID" value="KAG2633306.1"/>
    <property type="molecule type" value="Genomic_DNA"/>
</dbReference>
<keyword evidence="2" id="KW-1185">Reference proteome</keyword>
<dbReference type="Proteomes" id="UP000823388">
    <property type="component" value="Chromosome 2N"/>
</dbReference>
<evidence type="ECO:0000313" key="1">
    <source>
        <dbReference type="EMBL" id="KAG2633307.1"/>
    </source>
</evidence>
<name>A0A8T0VFW8_PANVG</name>
<accession>A0A8T0VFW8</accession>
<proteinExistence type="predicted"/>
<protein>
    <submittedName>
        <fullName evidence="1">Uncharacterized protein</fullName>
    </submittedName>
</protein>
<dbReference type="EMBL" id="CM029040">
    <property type="protein sequence ID" value="KAG2633307.1"/>
    <property type="molecule type" value="Genomic_DNA"/>
</dbReference>
<reference evidence="1" key="1">
    <citation type="submission" date="2020-05" db="EMBL/GenBank/DDBJ databases">
        <title>WGS assembly of Panicum virgatum.</title>
        <authorList>
            <person name="Lovell J.T."/>
            <person name="Jenkins J."/>
            <person name="Shu S."/>
            <person name="Juenger T.E."/>
            <person name="Schmutz J."/>
        </authorList>
    </citation>
    <scope>NUCLEOTIDE SEQUENCE</scope>
    <source>
        <strain evidence="1">AP13</strain>
    </source>
</reference>
<comment type="caution">
    <text evidence="1">The sequence shown here is derived from an EMBL/GenBank/DDBJ whole genome shotgun (WGS) entry which is preliminary data.</text>
</comment>
<dbReference type="AlphaFoldDB" id="A0A8T0VFW8"/>
<evidence type="ECO:0000313" key="2">
    <source>
        <dbReference type="Proteomes" id="UP000823388"/>
    </source>
</evidence>
<gene>
    <name evidence="1" type="ORF">PVAP13_2NG279600</name>
</gene>
<sequence length="87" mass="9613">MAHLGVLENELELVRNMLLPTATFIRQGAVAHNGLSQRLPPRGRTDCLAGVQLPQVHMPDRRRDDRGDGGRAVVLPRRVGGIISCYF</sequence>
<organism evidence="1 2">
    <name type="scientific">Panicum virgatum</name>
    <name type="common">Blackwell switchgrass</name>
    <dbReference type="NCBI Taxonomy" id="38727"/>
    <lineage>
        <taxon>Eukaryota</taxon>
        <taxon>Viridiplantae</taxon>
        <taxon>Streptophyta</taxon>
        <taxon>Embryophyta</taxon>
        <taxon>Tracheophyta</taxon>
        <taxon>Spermatophyta</taxon>
        <taxon>Magnoliopsida</taxon>
        <taxon>Liliopsida</taxon>
        <taxon>Poales</taxon>
        <taxon>Poaceae</taxon>
        <taxon>PACMAD clade</taxon>
        <taxon>Panicoideae</taxon>
        <taxon>Panicodae</taxon>
        <taxon>Paniceae</taxon>
        <taxon>Panicinae</taxon>
        <taxon>Panicum</taxon>
        <taxon>Panicum sect. Hiantes</taxon>
    </lineage>
</organism>